<dbReference type="OrthoDB" id="3550599at2759"/>
<dbReference type="Proteomes" id="UP000829364">
    <property type="component" value="Chromosome 6"/>
</dbReference>
<evidence type="ECO:0000313" key="3">
    <source>
        <dbReference type="Proteomes" id="UP000829364"/>
    </source>
</evidence>
<name>A0A9Q8QIU8_9HYPO</name>
<dbReference type="EMBL" id="CP086359">
    <property type="protein sequence ID" value="UNI20623.1"/>
    <property type="molecule type" value="Genomic_DNA"/>
</dbReference>
<evidence type="ECO:0000256" key="1">
    <source>
        <dbReference type="SAM" id="MobiDB-lite"/>
    </source>
</evidence>
<dbReference type="RefSeq" id="XP_047844104.1">
    <property type="nucleotide sequence ID" value="XM_047988112.1"/>
</dbReference>
<organism evidence="2 3">
    <name type="scientific">Purpureocillium takamizusanense</name>
    <dbReference type="NCBI Taxonomy" id="2060973"/>
    <lineage>
        <taxon>Eukaryota</taxon>
        <taxon>Fungi</taxon>
        <taxon>Dikarya</taxon>
        <taxon>Ascomycota</taxon>
        <taxon>Pezizomycotina</taxon>
        <taxon>Sordariomycetes</taxon>
        <taxon>Hypocreomycetidae</taxon>
        <taxon>Hypocreales</taxon>
        <taxon>Ophiocordycipitaceae</taxon>
        <taxon>Purpureocillium</taxon>
    </lineage>
</organism>
<evidence type="ECO:0000313" key="2">
    <source>
        <dbReference type="EMBL" id="UNI20623.1"/>
    </source>
</evidence>
<reference evidence="2" key="1">
    <citation type="submission" date="2021-11" db="EMBL/GenBank/DDBJ databases">
        <title>Purpureocillium_takamizusanense_genome.</title>
        <authorList>
            <person name="Nguyen N.-H."/>
        </authorList>
    </citation>
    <scope>NUCLEOTIDE SEQUENCE</scope>
    <source>
        <strain evidence="2">PT3</strain>
    </source>
</reference>
<dbReference type="KEGG" id="ptkz:JDV02_006693"/>
<feature type="compositionally biased region" description="Low complexity" evidence="1">
    <location>
        <begin position="137"/>
        <end position="148"/>
    </location>
</feature>
<protein>
    <submittedName>
        <fullName evidence="2">Uncharacterized protein</fullName>
    </submittedName>
</protein>
<feature type="compositionally biased region" description="Polar residues" evidence="1">
    <location>
        <begin position="81"/>
        <end position="96"/>
    </location>
</feature>
<proteinExistence type="predicted"/>
<feature type="region of interest" description="Disordered" evidence="1">
    <location>
        <begin position="1"/>
        <end position="174"/>
    </location>
</feature>
<accession>A0A9Q8QIU8</accession>
<feature type="compositionally biased region" description="Basic residues" evidence="1">
    <location>
        <begin position="55"/>
        <end position="64"/>
    </location>
</feature>
<gene>
    <name evidence="2" type="ORF">JDV02_006693</name>
</gene>
<keyword evidence="3" id="KW-1185">Reference proteome</keyword>
<dbReference type="GeneID" id="72068642"/>
<feature type="compositionally biased region" description="Polar residues" evidence="1">
    <location>
        <begin position="31"/>
        <end position="40"/>
    </location>
</feature>
<sequence>MSGNDPPATTAVTGGQLQAPPTAVGGETEHGNSASSNPRVSSMPAADCPPSFSGARHKAKRTSRARLIASLTGADAGGKSAQPSGSTLRASPNLVSTKPDLGKEASNANAPVAVAQDSTPSLVSDSKLPDWQPTPPSSTSQRSASLSLEDQELCAGRSPGRIKPYTEVPKPPETRDFDAAAFDALIYGQPSASRPPPGVFLSQRDKKWHEAKALEIKERGNRKHWFGKVVERRRWLQRVHREKQLARKKRHPGTASDPEPWGYNRVIDFEDVPESKLPVDVLRNRDWLKACAWFRENREGAILSEKHEEAARILQQQRAMGARITNKQTIDFYMALVLSPRHSQDRDEA</sequence>
<dbReference type="AlphaFoldDB" id="A0A9Q8QIU8"/>